<dbReference type="Proteomes" id="UP000887013">
    <property type="component" value="Unassembled WGS sequence"/>
</dbReference>
<evidence type="ECO:0000313" key="1">
    <source>
        <dbReference type="EMBL" id="GFT27558.1"/>
    </source>
</evidence>
<reference evidence="1" key="1">
    <citation type="submission" date="2020-08" db="EMBL/GenBank/DDBJ databases">
        <title>Multicomponent nature underlies the extraordinary mechanical properties of spider dragline silk.</title>
        <authorList>
            <person name="Kono N."/>
            <person name="Nakamura H."/>
            <person name="Mori M."/>
            <person name="Yoshida Y."/>
            <person name="Ohtoshi R."/>
            <person name="Malay A.D."/>
            <person name="Moran D.A.P."/>
            <person name="Tomita M."/>
            <person name="Numata K."/>
            <person name="Arakawa K."/>
        </authorList>
    </citation>
    <scope>NUCLEOTIDE SEQUENCE</scope>
</reference>
<organism evidence="1 2">
    <name type="scientific">Nephila pilipes</name>
    <name type="common">Giant wood spider</name>
    <name type="synonym">Nephila maculata</name>
    <dbReference type="NCBI Taxonomy" id="299642"/>
    <lineage>
        <taxon>Eukaryota</taxon>
        <taxon>Metazoa</taxon>
        <taxon>Ecdysozoa</taxon>
        <taxon>Arthropoda</taxon>
        <taxon>Chelicerata</taxon>
        <taxon>Arachnida</taxon>
        <taxon>Araneae</taxon>
        <taxon>Araneomorphae</taxon>
        <taxon>Entelegynae</taxon>
        <taxon>Araneoidea</taxon>
        <taxon>Nephilidae</taxon>
        <taxon>Nephila</taxon>
    </lineage>
</organism>
<comment type="caution">
    <text evidence="1">The sequence shown here is derived from an EMBL/GenBank/DDBJ whole genome shotgun (WGS) entry which is preliminary data.</text>
</comment>
<dbReference type="EMBL" id="BMAW01107082">
    <property type="protein sequence ID" value="GFT27558.1"/>
    <property type="molecule type" value="Genomic_DNA"/>
</dbReference>
<accession>A0A8X6NRN1</accession>
<proteinExistence type="predicted"/>
<sequence>MATPAAITAAAIGSMPKRSAKYQVQHKIRWNRLAHFHREFRHLAAPLCVSGTTLANFAKTPPVARLSIALCHLAKYFFRLPHHLTGSGGSTRRRKSPFVCVVKFLAQVKPHASGGPKR</sequence>
<keyword evidence="2" id="KW-1185">Reference proteome</keyword>
<gene>
    <name evidence="1" type="ORF">NPIL_333601</name>
</gene>
<evidence type="ECO:0000313" key="2">
    <source>
        <dbReference type="Proteomes" id="UP000887013"/>
    </source>
</evidence>
<protein>
    <submittedName>
        <fullName evidence="1">Uncharacterized protein</fullName>
    </submittedName>
</protein>
<name>A0A8X6NRN1_NEPPI</name>
<dbReference type="AlphaFoldDB" id="A0A8X6NRN1"/>